<evidence type="ECO:0000256" key="10">
    <source>
        <dbReference type="ARBA" id="ARBA00022801"/>
    </source>
</evidence>
<evidence type="ECO:0000256" key="5">
    <source>
        <dbReference type="ARBA" id="ARBA00012780"/>
    </source>
</evidence>
<gene>
    <name evidence="22" type="ORF">OBBRIDRAFT_790629</name>
</gene>
<dbReference type="InterPro" id="IPR000490">
    <property type="entry name" value="Glyco_hydro_17"/>
</dbReference>
<dbReference type="Proteomes" id="UP000250043">
    <property type="component" value="Unassembled WGS sequence"/>
</dbReference>
<evidence type="ECO:0000256" key="7">
    <source>
        <dbReference type="ARBA" id="ARBA00022512"/>
    </source>
</evidence>
<sequence length="409" mass="44252">MPADSNGGYTNMESPYNNSAYSQSQWLEKQQSRSKRSRCIVVTALIGLVILVAAGVIVGVLLSRKHSSSSSSSSANGATTVGPSGVVNQTNPNDPSTFVRDARLKHSFYGLAYTPAGSQLPECGNSLDQVIEDIQLISQLTSRIRLYGADCNQSALVLEAIKQTKVNMTVFLGIYNVPTNATAYSEQRDKVIDAIQTYGTDHIAGVTVGNEFMLNYLDAYGGGTDTPNSAIGNQGAALLNSNITDMRNSLSNIGVSLQVGTSDAGSYFNNEVLANVDYGMANVHPWFANVSIDQAAAWTNEFFQTQDVQVAQALSNSPKMYIAETGWPTNSSDVGNESNGPSTASEPNLQTFLDTFVCQANQNGTDYFFFEFFDETWKLIQFGGVEGYWGLFYANKTLKDITIPDCEID</sequence>
<name>A0A8E2DN27_9APHY</name>
<proteinExistence type="inferred from homology"/>
<keyword evidence="10 22" id="KW-0378">Hydrolase</keyword>
<evidence type="ECO:0000256" key="11">
    <source>
        <dbReference type="ARBA" id="ARBA00023136"/>
    </source>
</evidence>
<dbReference type="InterPro" id="IPR050732">
    <property type="entry name" value="Beta-glucan_modifiers"/>
</dbReference>
<dbReference type="AlphaFoldDB" id="A0A8E2DN27"/>
<feature type="region of interest" description="Disordered" evidence="20">
    <location>
        <begin position="326"/>
        <end position="345"/>
    </location>
</feature>
<keyword evidence="6" id="KW-1003">Cell membrane</keyword>
<evidence type="ECO:0000256" key="21">
    <source>
        <dbReference type="SAM" id="Phobius"/>
    </source>
</evidence>
<dbReference type="GO" id="GO:0009986">
    <property type="term" value="C:cell surface"/>
    <property type="evidence" value="ECO:0007669"/>
    <property type="project" value="TreeGrafter"/>
</dbReference>
<organism evidence="22 23">
    <name type="scientific">Obba rivulosa</name>
    <dbReference type="NCBI Taxonomy" id="1052685"/>
    <lineage>
        <taxon>Eukaryota</taxon>
        <taxon>Fungi</taxon>
        <taxon>Dikarya</taxon>
        <taxon>Basidiomycota</taxon>
        <taxon>Agaricomycotina</taxon>
        <taxon>Agaricomycetes</taxon>
        <taxon>Polyporales</taxon>
        <taxon>Gelatoporiaceae</taxon>
        <taxon>Obba</taxon>
    </lineage>
</organism>
<keyword evidence="9" id="KW-0732">Signal</keyword>
<dbReference type="EMBL" id="KV722360">
    <property type="protein sequence ID" value="OCH93041.1"/>
    <property type="molecule type" value="Genomic_DNA"/>
</dbReference>
<evidence type="ECO:0000256" key="13">
    <source>
        <dbReference type="ARBA" id="ARBA00023277"/>
    </source>
</evidence>
<dbReference type="OrthoDB" id="68336at2759"/>
<dbReference type="SUPFAM" id="SSF51445">
    <property type="entry name" value="(Trans)glycosidases"/>
    <property type="match status" value="1"/>
</dbReference>
<comment type="similarity">
    <text evidence="4 19">Belongs to the glycosyl hydrolase 17 family.</text>
</comment>
<keyword evidence="8" id="KW-0964">Secreted</keyword>
<dbReference type="GO" id="GO:0042973">
    <property type="term" value="F:glucan endo-1,3-beta-D-glucosidase activity"/>
    <property type="evidence" value="ECO:0007669"/>
    <property type="project" value="UniProtKB-EC"/>
</dbReference>
<evidence type="ECO:0000256" key="14">
    <source>
        <dbReference type="ARBA" id="ARBA00023316"/>
    </source>
</evidence>
<evidence type="ECO:0000256" key="4">
    <source>
        <dbReference type="ARBA" id="ARBA00008773"/>
    </source>
</evidence>
<dbReference type="GO" id="GO:0005886">
    <property type="term" value="C:plasma membrane"/>
    <property type="evidence" value="ECO:0007669"/>
    <property type="project" value="UniProtKB-SubCell"/>
</dbReference>
<evidence type="ECO:0000256" key="19">
    <source>
        <dbReference type="RuleBase" id="RU004335"/>
    </source>
</evidence>
<feature type="compositionally biased region" description="Polar residues" evidence="20">
    <location>
        <begin position="75"/>
        <end position="96"/>
    </location>
</feature>
<protein>
    <recommendedName>
        <fullName evidence="5">glucan endo-1,3-beta-D-glucosidase</fullName>
        <ecNumber evidence="5">3.2.1.39</ecNumber>
    </recommendedName>
    <alternativeName>
        <fullName evidence="18">Endo-1,3-beta-glucanase btgC</fullName>
    </alternativeName>
    <alternativeName>
        <fullName evidence="17">Laminarinase btgC</fullName>
    </alternativeName>
</protein>
<dbReference type="GO" id="GO:0009277">
    <property type="term" value="C:fungal-type cell wall"/>
    <property type="evidence" value="ECO:0007669"/>
    <property type="project" value="TreeGrafter"/>
</dbReference>
<reference evidence="22 23" key="1">
    <citation type="submission" date="2016-07" db="EMBL/GenBank/DDBJ databases">
        <title>Draft genome of the white-rot fungus Obba rivulosa 3A-2.</title>
        <authorList>
            <consortium name="DOE Joint Genome Institute"/>
            <person name="Miettinen O."/>
            <person name="Riley R."/>
            <person name="Acob R."/>
            <person name="Barry K."/>
            <person name="Cullen D."/>
            <person name="De Vries R."/>
            <person name="Hainaut M."/>
            <person name="Hatakka A."/>
            <person name="Henrissat B."/>
            <person name="Hilden K."/>
            <person name="Kuo R."/>
            <person name="Labutti K."/>
            <person name="Lipzen A."/>
            <person name="Makela M.R."/>
            <person name="Sandor L."/>
            <person name="Spatafora J.W."/>
            <person name="Grigoriev I.V."/>
            <person name="Hibbett D.S."/>
        </authorList>
    </citation>
    <scope>NUCLEOTIDE SEQUENCE [LARGE SCALE GENOMIC DNA]</scope>
    <source>
        <strain evidence="22 23">3A-2</strain>
    </source>
</reference>
<evidence type="ECO:0000256" key="9">
    <source>
        <dbReference type="ARBA" id="ARBA00022729"/>
    </source>
</evidence>
<keyword evidence="23" id="KW-1185">Reference proteome</keyword>
<evidence type="ECO:0000256" key="18">
    <source>
        <dbReference type="ARBA" id="ARBA00043078"/>
    </source>
</evidence>
<feature type="region of interest" description="Disordered" evidence="20">
    <location>
        <begin position="67"/>
        <end position="96"/>
    </location>
</feature>
<evidence type="ECO:0000256" key="20">
    <source>
        <dbReference type="SAM" id="MobiDB-lite"/>
    </source>
</evidence>
<evidence type="ECO:0000256" key="2">
    <source>
        <dbReference type="ARBA" id="ARBA00004191"/>
    </source>
</evidence>
<keyword evidence="21" id="KW-0812">Transmembrane</keyword>
<evidence type="ECO:0000256" key="17">
    <source>
        <dbReference type="ARBA" id="ARBA00042373"/>
    </source>
</evidence>
<dbReference type="PANTHER" id="PTHR16631">
    <property type="entry name" value="GLUCAN 1,3-BETA-GLUCOSIDASE"/>
    <property type="match status" value="1"/>
</dbReference>
<dbReference type="Pfam" id="PF00332">
    <property type="entry name" value="Glyco_hydro_17"/>
    <property type="match status" value="1"/>
</dbReference>
<keyword evidence="7" id="KW-0134">Cell wall</keyword>
<comment type="subcellular location">
    <subcellularLocation>
        <location evidence="3">Cell membrane</location>
        <topology evidence="3">Single-pass type II membrane protein</topology>
    </subcellularLocation>
    <subcellularLocation>
        <location evidence="2">Secreted</location>
        <location evidence="2">Cell wall</location>
    </subcellularLocation>
</comment>
<evidence type="ECO:0000256" key="15">
    <source>
        <dbReference type="ARBA" id="ARBA00023326"/>
    </source>
</evidence>
<keyword evidence="21" id="KW-1133">Transmembrane helix</keyword>
<dbReference type="Gene3D" id="3.20.20.80">
    <property type="entry name" value="Glycosidases"/>
    <property type="match status" value="1"/>
</dbReference>
<comment type="function">
    <text evidence="16">Glucanases play a role in cell expansion during growth, in cell-cell fusion during mating, and in spore release during sporulation. This enzyme may be involved in beta-glucan degradation. Active on laminarin and lichenan.</text>
</comment>
<comment type="catalytic activity">
    <reaction evidence="1">
        <text>Hydrolysis of (1-&gt;3)-beta-D-glucosidic linkages in (1-&gt;3)-beta-D-glucans.</text>
        <dbReference type="EC" id="3.2.1.39"/>
    </reaction>
</comment>
<evidence type="ECO:0000256" key="12">
    <source>
        <dbReference type="ARBA" id="ARBA00023180"/>
    </source>
</evidence>
<accession>A0A8E2DN27</accession>
<keyword evidence="14" id="KW-0961">Cell wall biogenesis/degradation</keyword>
<keyword evidence="15" id="KW-0624">Polysaccharide degradation</keyword>
<evidence type="ECO:0000256" key="8">
    <source>
        <dbReference type="ARBA" id="ARBA00022525"/>
    </source>
</evidence>
<evidence type="ECO:0000256" key="6">
    <source>
        <dbReference type="ARBA" id="ARBA00022475"/>
    </source>
</evidence>
<feature type="transmembrane region" description="Helical" evidence="21">
    <location>
        <begin position="39"/>
        <end position="62"/>
    </location>
</feature>
<dbReference type="GO" id="GO:0071555">
    <property type="term" value="P:cell wall organization"/>
    <property type="evidence" value="ECO:0007669"/>
    <property type="project" value="UniProtKB-KW"/>
</dbReference>
<keyword evidence="11 21" id="KW-0472">Membrane</keyword>
<evidence type="ECO:0000313" key="23">
    <source>
        <dbReference type="Proteomes" id="UP000250043"/>
    </source>
</evidence>
<feature type="compositionally biased region" description="Polar residues" evidence="20">
    <location>
        <begin position="327"/>
        <end position="345"/>
    </location>
</feature>
<evidence type="ECO:0000256" key="16">
    <source>
        <dbReference type="ARBA" id="ARBA00037649"/>
    </source>
</evidence>
<dbReference type="GO" id="GO:0000272">
    <property type="term" value="P:polysaccharide catabolic process"/>
    <property type="evidence" value="ECO:0007669"/>
    <property type="project" value="UniProtKB-KW"/>
</dbReference>
<dbReference type="EC" id="3.2.1.39" evidence="5"/>
<dbReference type="PANTHER" id="PTHR16631:SF17">
    <property type="entry name" value="GLUCAN ENDO-1,3-BETA-GLUCOSIDASE BTGC"/>
    <property type="match status" value="1"/>
</dbReference>
<evidence type="ECO:0000313" key="22">
    <source>
        <dbReference type="EMBL" id="OCH93041.1"/>
    </source>
</evidence>
<evidence type="ECO:0000256" key="3">
    <source>
        <dbReference type="ARBA" id="ARBA00004401"/>
    </source>
</evidence>
<dbReference type="GO" id="GO:0005576">
    <property type="term" value="C:extracellular region"/>
    <property type="evidence" value="ECO:0007669"/>
    <property type="project" value="TreeGrafter"/>
</dbReference>
<evidence type="ECO:0000256" key="1">
    <source>
        <dbReference type="ARBA" id="ARBA00000382"/>
    </source>
</evidence>
<dbReference type="InterPro" id="IPR017853">
    <property type="entry name" value="GH"/>
</dbReference>
<keyword evidence="12" id="KW-0325">Glycoprotein</keyword>
<keyword evidence="13" id="KW-0119">Carbohydrate metabolism</keyword>